<evidence type="ECO:0000256" key="2">
    <source>
        <dbReference type="ARBA" id="ARBA00022857"/>
    </source>
</evidence>
<keyword evidence="2" id="KW-0521">NADP</keyword>
<dbReference type="InterPro" id="IPR036812">
    <property type="entry name" value="NAD(P)_OxRdtase_dom_sf"/>
</dbReference>
<dbReference type="SUPFAM" id="SSF51430">
    <property type="entry name" value="NAD(P)-linked oxidoreductase"/>
    <property type="match status" value="1"/>
</dbReference>
<dbReference type="PRINTS" id="PR00069">
    <property type="entry name" value="ALDKETRDTASE"/>
</dbReference>
<dbReference type="InterPro" id="IPR018170">
    <property type="entry name" value="Aldo/ket_reductase_CS"/>
</dbReference>
<dbReference type="PANTHER" id="PTHR43827">
    <property type="entry name" value="2,5-DIKETO-D-GLUCONIC ACID REDUCTASE"/>
    <property type="match status" value="1"/>
</dbReference>
<dbReference type="CDD" id="cd19071">
    <property type="entry name" value="AKR_AKR1-5-like"/>
    <property type="match status" value="1"/>
</dbReference>
<dbReference type="PANTHER" id="PTHR43827:SF3">
    <property type="entry name" value="NADP-DEPENDENT OXIDOREDUCTASE DOMAIN-CONTAINING PROTEIN"/>
    <property type="match status" value="1"/>
</dbReference>
<dbReference type="InterPro" id="IPR020471">
    <property type="entry name" value="AKR"/>
</dbReference>
<comment type="similarity">
    <text evidence="1">Belongs to the aldo/keto reductase family.</text>
</comment>
<dbReference type="Proteomes" id="UP001500218">
    <property type="component" value="Unassembled WGS sequence"/>
</dbReference>
<protein>
    <submittedName>
        <fullName evidence="5">Aldo/keto reductase</fullName>
    </submittedName>
</protein>
<evidence type="ECO:0000313" key="5">
    <source>
        <dbReference type="EMBL" id="GAA1814797.1"/>
    </source>
</evidence>
<evidence type="ECO:0000256" key="3">
    <source>
        <dbReference type="ARBA" id="ARBA00023002"/>
    </source>
</evidence>
<dbReference type="RefSeq" id="WP_344134247.1">
    <property type="nucleotide sequence ID" value="NZ_BAAALT010000127.1"/>
</dbReference>
<dbReference type="Gene3D" id="3.20.20.100">
    <property type="entry name" value="NADP-dependent oxidoreductase domain"/>
    <property type="match status" value="1"/>
</dbReference>
<gene>
    <name evidence="5" type="ORF">GCM10009682_39910</name>
</gene>
<reference evidence="5 6" key="1">
    <citation type="journal article" date="2019" name="Int. J. Syst. Evol. Microbiol.">
        <title>The Global Catalogue of Microorganisms (GCM) 10K type strain sequencing project: providing services to taxonomists for standard genome sequencing and annotation.</title>
        <authorList>
            <consortium name="The Broad Institute Genomics Platform"/>
            <consortium name="The Broad Institute Genome Sequencing Center for Infectious Disease"/>
            <person name="Wu L."/>
            <person name="Ma J."/>
        </authorList>
    </citation>
    <scope>NUCLEOTIDE SEQUENCE [LARGE SCALE GENOMIC DNA]</scope>
    <source>
        <strain evidence="5 6">JCM 13250</strain>
    </source>
</reference>
<sequence length="263" mass="28264">MTDAPTDQPTVTLPGGVAMPLLGLGTWQATGDDAYRAVRVALEAGYRHLDTAAAYGNEAEVGRAVRDSGLPREEVFVTTKLRPNDAARAPQAINDSLAKLGLDYVDLWLIHWPINGQASPPTWRHLRDARDAGLTRTIGVSNYSLSQLDELADASGEIPAVNQIPWGPTRNDPTLLAGHQARGVVLEGYSPLKNADLDSPVLKEIAEAHGVTPAQVVLRWHLDHGVVVIPKSTREDRIATNGDLFTFALSPADLARVDALAQP</sequence>
<dbReference type="Pfam" id="PF00248">
    <property type="entry name" value="Aldo_ket_red"/>
    <property type="match status" value="1"/>
</dbReference>
<keyword evidence="3" id="KW-0560">Oxidoreductase</keyword>
<proteinExistence type="inferred from homology"/>
<evidence type="ECO:0000256" key="1">
    <source>
        <dbReference type="ARBA" id="ARBA00007905"/>
    </source>
</evidence>
<evidence type="ECO:0000313" key="6">
    <source>
        <dbReference type="Proteomes" id="UP001500218"/>
    </source>
</evidence>
<dbReference type="InterPro" id="IPR023210">
    <property type="entry name" value="NADP_OxRdtase_dom"/>
</dbReference>
<accession>A0ABN2M8Q9</accession>
<name>A0ABN2M8Q9_9ACTN</name>
<dbReference type="PROSITE" id="PS00798">
    <property type="entry name" value="ALDOKETO_REDUCTASE_1"/>
    <property type="match status" value="1"/>
</dbReference>
<comment type="caution">
    <text evidence="5">The sequence shown here is derived from an EMBL/GenBank/DDBJ whole genome shotgun (WGS) entry which is preliminary data.</text>
</comment>
<dbReference type="EMBL" id="BAAALT010000127">
    <property type="protein sequence ID" value="GAA1814797.1"/>
    <property type="molecule type" value="Genomic_DNA"/>
</dbReference>
<feature type="domain" description="NADP-dependent oxidoreductase" evidence="4">
    <location>
        <begin position="22"/>
        <end position="261"/>
    </location>
</feature>
<evidence type="ECO:0000259" key="4">
    <source>
        <dbReference type="Pfam" id="PF00248"/>
    </source>
</evidence>
<dbReference type="PIRSF" id="PIRSF000097">
    <property type="entry name" value="AKR"/>
    <property type="match status" value="1"/>
</dbReference>
<dbReference type="PROSITE" id="PS00062">
    <property type="entry name" value="ALDOKETO_REDUCTASE_2"/>
    <property type="match status" value="1"/>
</dbReference>
<organism evidence="5 6">
    <name type="scientific">Luedemannella flava</name>
    <dbReference type="NCBI Taxonomy" id="349316"/>
    <lineage>
        <taxon>Bacteria</taxon>
        <taxon>Bacillati</taxon>
        <taxon>Actinomycetota</taxon>
        <taxon>Actinomycetes</taxon>
        <taxon>Micromonosporales</taxon>
        <taxon>Micromonosporaceae</taxon>
        <taxon>Luedemannella</taxon>
    </lineage>
</organism>
<keyword evidence="6" id="KW-1185">Reference proteome</keyword>